<evidence type="ECO:0000256" key="5">
    <source>
        <dbReference type="ARBA" id="ARBA00023235"/>
    </source>
</evidence>
<dbReference type="Gene3D" id="1.10.4030.10">
    <property type="entry name" value="Porin chaperone SurA, peptide-binding domain"/>
    <property type="match status" value="1"/>
</dbReference>
<dbReference type="Pfam" id="PF09312">
    <property type="entry name" value="SurA_N"/>
    <property type="match status" value="1"/>
</dbReference>
<dbReference type="EMBL" id="CP047588">
    <property type="protein sequence ID" value="QIE01884.1"/>
    <property type="molecule type" value="Genomic_DNA"/>
</dbReference>
<organism evidence="8 9">
    <name type="scientific">Buchnera aphidicola subsp. Uroleucon sonchi</name>
    <dbReference type="NCBI Taxonomy" id="118118"/>
    <lineage>
        <taxon>Bacteria</taxon>
        <taxon>Pseudomonadati</taxon>
        <taxon>Pseudomonadota</taxon>
        <taxon>Gammaproteobacteria</taxon>
        <taxon>Enterobacterales</taxon>
        <taxon>Erwiniaceae</taxon>
        <taxon>Buchnera</taxon>
    </lineage>
</organism>
<dbReference type="InterPro" id="IPR015391">
    <property type="entry name" value="SurA_N"/>
</dbReference>
<protein>
    <submittedName>
        <fullName evidence="8">Peptidylprolyl isomerase</fullName>
    </submittedName>
</protein>
<dbReference type="GO" id="GO:0003755">
    <property type="term" value="F:peptidyl-prolyl cis-trans isomerase activity"/>
    <property type="evidence" value="ECO:0007669"/>
    <property type="project" value="UniProtKB-KW"/>
</dbReference>
<keyword evidence="5 6" id="KW-0413">Isomerase</keyword>
<dbReference type="SUPFAM" id="SSF54534">
    <property type="entry name" value="FKBP-like"/>
    <property type="match status" value="2"/>
</dbReference>
<dbReference type="PROSITE" id="PS50198">
    <property type="entry name" value="PPIC_PPIASE_2"/>
    <property type="match status" value="1"/>
</dbReference>
<dbReference type="InterPro" id="IPR000297">
    <property type="entry name" value="PPIase_PpiC"/>
</dbReference>
<evidence type="ECO:0000259" key="7">
    <source>
        <dbReference type="PROSITE" id="PS50198"/>
    </source>
</evidence>
<accession>A0A6C1FAG6</accession>
<evidence type="ECO:0000256" key="2">
    <source>
        <dbReference type="ARBA" id="ARBA00022764"/>
    </source>
</evidence>
<keyword evidence="3 6" id="KW-0697">Rotamase</keyword>
<dbReference type="Gene3D" id="3.10.50.40">
    <property type="match status" value="2"/>
</dbReference>
<dbReference type="Proteomes" id="UP000502958">
    <property type="component" value="Chromosome"/>
</dbReference>
<evidence type="ECO:0000256" key="4">
    <source>
        <dbReference type="ARBA" id="ARBA00023186"/>
    </source>
</evidence>
<dbReference type="Pfam" id="PF00639">
    <property type="entry name" value="Rotamase"/>
    <property type="match status" value="1"/>
</dbReference>
<dbReference type="PANTHER" id="PTHR47637">
    <property type="entry name" value="CHAPERONE SURA"/>
    <property type="match status" value="1"/>
</dbReference>
<reference evidence="8 9" key="1">
    <citation type="submission" date="2020-01" db="EMBL/GenBank/DDBJ databases">
        <title>Complete genome of Buchnera aphidicola isolated from Chaitophorus populeti.</title>
        <authorList>
            <person name="Park J."/>
            <person name="Xi H."/>
        </authorList>
    </citation>
    <scope>NUCLEOTIDE SEQUENCE [LARGE SCALE GENOMIC DNA]</scope>
    <source>
        <strain evidence="8 9">UsonBac</strain>
    </source>
</reference>
<name>A0A6C1FAG6_BUCUN</name>
<sequence length="428" mass="50727">MKFFIFIIIYIFGSMFHVSAKTYVVDKIVAIVNDQIILDSDVNQILSFLKKDNNVNQLLKKSFLKENIIQKLIINSLILQEANKINIVVTKEQINNIIKKIALKKNISVAELKKHIISYNKENHHYYDYYIKNIEELLKIKIIENYELNKRINISEAEINEMLKKLIQSHNQLQKINFSYIFLPTSKKYSNQKNHHIKTIVKRIKDKIQQGHSFEKLLVDLKEDKNILVKKMLWMSLFDIHHQLSHKLNITKKGEILGPILGSKGFYILKIHDINKNEKHIVTEFHIQHCLIKSSSLNDSENKKRILNIYENIQKGMYSFDYAVKHFSDDSDISDKTGDLGWVSKELLHTNFNKLELKFNKNHISKPIKSHFGWHIFKLLDTRQVNQFYNFKKQQAYRILLTHKKILAKQEWIRDLKKISYIKIIKSS</sequence>
<dbReference type="AlphaFoldDB" id="A0A6C1FAG6"/>
<dbReference type="PANTHER" id="PTHR47637:SF1">
    <property type="entry name" value="CHAPERONE SURA"/>
    <property type="match status" value="1"/>
</dbReference>
<evidence type="ECO:0000256" key="6">
    <source>
        <dbReference type="PROSITE-ProRule" id="PRU00278"/>
    </source>
</evidence>
<feature type="domain" description="PpiC" evidence="7">
    <location>
        <begin position="282"/>
        <end position="381"/>
    </location>
</feature>
<dbReference type="InterPro" id="IPR050280">
    <property type="entry name" value="OMP_Chaperone_SurA"/>
</dbReference>
<proteinExistence type="predicted"/>
<dbReference type="SUPFAM" id="SSF109998">
    <property type="entry name" value="Triger factor/SurA peptide-binding domain-like"/>
    <property type="match status" value="1"/>
</dbReference>
<dbReference type="InterPro" id="IPR027304">
    <property type="entry name" value="Trigger_fact/SurA_dom_sf"/>
</dbReference>
<evidence type="ECO:0000256" key="3">
    <source>
        <dbReference type="ARBA" id="ARBA00023110"/>
    </source>
</evidence>
<evidence type="ECO:0000313" key="9">
    <source>
        <dbReference type="Proteomes" id="UP000502958"/>
    </source>
</evidence>
<keyword evidence="2" id="KW-0574">Periplasm</keyword>
<keyword evidence="4" id="KW-0143">Chaperone</keyword>
<dbReference type="InterPro" id="IPR046357">
    <property type="entry name" value="PPIase_dom_sf"/>
</dbReference>
<evidence type="ECO:0000313" key="8">
    <source>
        <dbReference type="EMBL" id="QIE01884.1"/>
    </source>
</evidence>
<gene>
    <name evidence="8" type="ORF">GUU85_00645</name>
</gene>
<keyword evidence="1" id="KW-0732">Signal</keyword>
<evidence type="ECO:0000256" key="1">
    <source>
        <dbReference type="ARBA" id="ARBA00022729"/>
    </source>
</evidence>